<name>A0A149VWJ6_9PROT</name>
<dbReference type="EMBL" id="LRRD01000048">
    <property type="protein sequence ID" value="KXW57590.1"/>
    <property type="molecule type" value="Genomic_DNA"/>
</dbReference>
<dbReference type="Pfam" id="PF10040">
    <property type="entry name" value="CRISPR_Cas6"/>
    <property type="match status" value="1"/>
</dbReference>
<proteinExistence type="predicted"/>
<dbReference type="InterPro" id="IPR019267">
    <property type="entry name" value="CRISPR-assoc_Cas6_C"/>
</dbReference>
<evidence type="ECO:0000313" key="3">
    <source>
        <dbReference type="Proteomes" id="UP000075653"/>
    </source>
</evidence>
<gene>
    <name evidence="2" type="ORF">FEMY_18930</name>
</gene>
<protein>
    <recommendedName>
        <fullName evidence="1">CRISPR-associated protein Cas6 C-terminal domain-containing protein</fullName>
    </recommendedName>
</protein>
<dbReference type="Gene3D" id="3.30.70.1900">
    <property type="match status" value="1"/>
</dbReference>
<organism evidence="2 3">
    <name type="scientific">Ferrovum myxofaciens</name>
    <dbReference type="NCBI Taxonomy" id="416213"/>
    <lineage>
        <taxon>Bacteria</taxon>
        <taxon>Pseudomonadati</taxon>
        <taxon>Pseudomonadota</taxon>
        <taxon>Betaproteobacteria</taxon>
        <taxon>Ferrovales</taxon>
        <taxon>Ferrovaceae</taxon>
        <taxon>Ferrovum</taxon>
    </lineage>
</organism>
<comment type="caution">
    <text evidence="2">The sequence shown here is derived from an EMBL/GenBank/DDBJ whole genome shotgun (WGS) entry which is preliminary data.</text>
</comment>
<evidence type="ECO:0000259" key="1">
    <source>
        <dbReference type="Pfam" id="PF10040"/>
    </source>
</evidence>
<dbReference type="Proteomes" id="UP000075653">
    <property type="component" value="Unassembled WGS sequence"/>
</dbReference>
<evidence type="ECO:0000313" key="2">
    <source>
        <dbReference type="EMBL" id="KXW57590.1"/>
    </source>
</evidence>
<sequence>MPPFPLSRYRFESKVTVSMNLPEYAGSALRGAFGHALRGLACVTRSKTCQGCMLAASCTYTAIFEPQKPEGKTFAISTPPVPYIIEPPQWGERRYETGNSFEFHFTLIGHSTRHMGIIILAWQRALMRGIGAGDGTASLEAIHHCVPEGEIMIWNGGAIRGHDHSISLLDEPMASPLSLEFLTPLRLQENGHALPPSRIAARPLLMALVRRASLLAEYYANGPLFTSEEFTRLAEVAQKIDVKKDLRWRDWTRHSLRQKRTMQLGGAIGYITLHGDVFPFRDALRLGEWLHVGKEASFGLGQYRIIQA</sequence>
<dbReference type="AlphaFoldDB" id="A0A149VWJ6"/>
<reference evidence="2 3" key="1">
    <citation type="submission" date="2016-01" db="EMBL/GenBank/DDBJ databases">
        <title>Genome sequence of the acidophilic iron oxidising Ferrovum strain Z-31.</title>
        <authorList>
            <person name="Poehlein A."/>
            <person name="Ullrich S.R."/>
            <person name="Schloemann M."/>
            <person name="Muehling M."/>
            <person name="Daniel R."/>
        </authorList>
    </citation>
    <scope>NUCLEOTIDE SEQUENCE [LARGE SCALE GENOMIC DNA]</scope>
    <source>
        <strain evidence="2 3">Z-31</strain>
    </source>
</reference>
<feature type="domain" description="CRISPR-associated protein Cas6 C-terminal" evidence="1">
    <location>
        <begin position="179"/>
        <end position="303"/>
    </location>
</feature>
<dbReference type="PATRIC" id="fig|1789004.3.peg.1937"/>
<accession>A0A149VWJ6</accession>
<keyword evidence="3" id="KW-1185">Reference proteome</keyword>
<dbReference type="STRING" id="1789004.FEMY_18930"/>